<accession>A0A2J5HS17</accession>
<keyword evidence="4" id="KW-0004">4Fe-4S</keyword>
<dbReference type="InterPro" id="IPR024602">
    <property type="entry name" value="COG_su2_N"/>
</dbReference>
<evidence type="ECO:0000256" key="8">
    <source>
        <dbReference type="ARBA" id="ARBA00023004"/>
    </source>
</evidence>
<evidence type="ECO:0000256" key="14">
    <source>
        <dbReference type="SAM" id="MobiDB-lite"/>
    </source>
</evidence>
<keyword evidence="3" id="KW-0813">Transport</keyword>
<evidence type="ECO:0000313" key="17">
    <source>
        <dbReference type="Proteomes" id="UP000235023"/>
    </source>
</evidence>
<feature type="coiled-coil region" evidence="13">
    <location>
        <begin position="611"/>
        <end position="641"/>
    </location>
</feature>
<feature type="coiled-coil region" evidence="13">
    <location>
        <begin position="678"/>
        <end position="705"/>
    </location>
</feature>
<dbReference type="GO" id="GO:0015031">
    <property type="term" value="P:protein transport"/>
    <property type="evidence" value="ECO:0007669"/>
    <property type="project" value="UniProtKB-KW"/>
</dbReference>
<dbReference type="Pfam" id="PF06148">
    <property type="entry name" value="COG2_N"/>
    <property type="match status" value="1"/>
</dbReference>
<protein>
    <recommendedName>
        <fullName evidence="2">Conserved oligomeric Golgi complex subunit 2</fullName>
    </recommendedName>
    <alternativeName>
        <fullName evidence="12">Component of oligomeric Golgi complex 2</fullName>
    </alternativeName>
</protein>
<dbReference type="GO" id="GO:0051539">
    <property type="term" value="F:4 iron, 4 sulfur cluster binding"/>
    <property type="evidence" value="ECO:0007669"/>
    <property type="project" value="UniProtKB-KW"/>
</dbReference>
<keyword evidence="6" id="KW-0653">Protein transport</keyword>
<evidence type="ECO:0000256" key="1">
    <source>
        <dbReference type="ARBA" id="ARBA00004395"/>
    </source>
</evidence>
<evidence type="ECO:0000256" key="11">
    <source>
        <dbReference type="ARBA" id="ARBA00023136"/>
    </source>
</evidence>
<dbReference type="PANTHER" id="PTHR43498">
    <property type="entry name" value="FERREDOXIN:COB-COM HETERODISULFIDE REDUCTASE SUBUNIT A"/>
    <property type="match status" value="1"/>
</dbReference>
<reference evidence="17" key="1">
    <citation type="submission" date="2017-12" db="EMBL/GenBank/DDBJ databases">
        <authorList>
            <consortium name="DOE Joint Genome Institute"/>
            <person name="Mondo S.J."/>
            <person name="Kjaerbolling I."/>
            <person name="Vesth T.C."/>
            <person name="Frisvad J.C."/>
            <person name="Nybo J.L."/>
            <person name="Theobald S."/>
            <person name="Kuo A."/>
            <person name="Bowyer P."/>
            <person name="Matsuda Y."/>
            <person name="Lyhne E.K."/>
            <person name="Kogle M.E."/>
            <person name="Clum A."/>
            <person name="Lipzen A."/>
            <person name="Salamov A."/>
            <person name="Ngan C.Y."/>
            <person name="Daum C."/>
            <person name="Chiniquy J."/>
            <person name="Barry K."/>
            <person name="LaButti K."/>
            <person name="Haridas S."/>
            <person name="Simmons B.A."/>
            <person name="Magnuson J.K."/>
            <person name="Mortensen U.H."/>
            <person name="Larsen T.O."/>
            <person name="Grigoriev I.V."/>
            <person name="Baker S.E."/>
            <person name="Andersen M.R."/>
            <person name="Nordberg H.P."/>
            <person name="Cantor M.N."/>
            <person name="Hua S.X."/>
        </authorList>
    </citation>
    <scope>NUCLEOTIDE SEQUENCE [LARGE SCALE GENOMIC DNA]</scope>
    <source>
        <strain evidence="17">IBT 19404</strain>
    </source>
</reference>
<feature type="compositionally biased region" description="Acidic residues" evidence="14">
    <location>
        <begin position="752"/>
        <end position="766"/>
    </location>
</feature>
<keyword evidence="5" id="KW-0479">Metal-binding</keyword>
<proteinExistence type="predicted"/>
<evidence type="ECO:0000256" key="5">
    <source>
        <dbReference type="ARBA" id="ARBA00022723"/>
    </source>
</evidence>
<dbReference type="GO" id="GO:0016491">
    <property type="term" value="F:oxidoreductase activity"/>
    <property type="evidence" value="ECO:0007669"/>
    <property type="project" value="UniProtKB-KW"/>
</dbReference>
<evidence type="ECO:0000256" key="9">
    <source>
        <dbReference type="ARBA" id="ARBA00023014"/>
    </source>
</evidence>
<organism evidence="16 17">
    <name type="scientific">Aspergillus taichungensis</name>
    <dbReference type="NCBI Taxonomy" id="482145"/>
    <lineage>
        <taxon>Eukaryota</taxon>
        <taxon>Fungi</taxon>
        <taxon>Dikarya</taxon>
        <taxon>Ascomycota</taxon>
        <taxon>Pezizomycotina</taxon>
        <taxon>Eurotiomycetes</taxon>
        <taxon>Eurotiomycetidae</taxon>
        <taxon>Eurotiales</taxon>
        <taxon>Aspergillaceae</taxon>
        <taxon>Aspergillus</taxon>
        <taxon>Aspergillus subgen. Circumdati</taxon>
    </lineage>
</organism>
<name>A0A2J5HS17_9EURO</name>
<dbReference type="InterPro" id="IPR036188">
    <property type="entry name" value="FAD/NAD-bd_sf"/>
</dbReference>
<evidence type="ECO:0000313" key="16">
    <source>
        <dbReference type="EMBL" id="PLN80102.1"/>
    </source>
</evidence>
<evidence type="ECO:0000256" key="4">
    <source>
        <dbReference type="ARBA" id="ARBA00022485"/>
    </source>
</evidence>
<dbReference type="Pfam" id="PF12831">
    <property type="entry name" value="FAD_oxidored"/>
    <property type="match status" value="1"/>
</dbReference>
<evidence type="ECO:0000256" key="10">
    <source>
        <dbReference type="ARBA" id="ARBA00023034"/>
    </source>
</evidence>
<dbReference type="SUPFAM" id="SSF51905">
    <property type="entry name" value="FAD/NAD(P)-binding domain"/>
    <property type="match status" value="1"/>
</dbReference>
<dbReference type="GO" id="GO:0046872">
    <property type="term" value="F:metal ion binding"/>
    <property type="evidence" value="ECO:0007669"/>
    <property type="project" value="UniProtKB-KW"/>
</dbReference>
<feature type="region of interest" description="Disordered" evidence="14">
    <location>
        <begin position="364"/>
        <end position="384"/>
    </location>
</feature>
<dbReference type="OrthoDB" id="6612291at2759"/>
<feature type="region of interest" description="Disordered" evidence="14">
    <location>
        <begin position="733"/>
        <end position="766"/>
    </location>
</feature>
<keyword evidence="9" id="KW-0411">Iron-sulfur</keyword>
<keyword evidence="11" id="KW-0472">Membrane</keyword>
<gene>
    <name evidence="16" type="ORF">BDW42DRAFT_194693</name>
</gene>
<evidence type="ECO:0000256" key="7">
    <source>
        <dbReference type="ARBA" id="ARBA00023002"/>
    </source>
</evidence>
<keyword evidence="10" id="KW-0333">Golgi apparatus</keyword>
<dbReference type="PANTHER" id="PTHR43498:SF1">
    <property type="entry name" value="COB--COM HETERODISULFIDE REDUCTASE IRON-SULFUR SUBUNIT A"/>
    <property type="match status" value="1"/>
</dbReference>
<keyword evidence="8" id="KW-0408">Iron</keyword>
<evidence type="ECO:0000256" key="2">
    <source>
        <dbReference type="ARBA" id="ARBA00020977"/>
    </source>
</evidence>
<dbReference type="Gene3D" id="3.50.50.60">
    <property type="entry name" value="FAD/NAD(P)-binding domain"/>
    <property type="match status" value="1"/>
</dbReference>
<evidence type="ECO:0000256" key="13">
    <source>
        <dbReference type="SAM" id="Coils"/>
    </source>
</evidence>
<keyword evidence="17" id="KW-1185">Reference proteome</keyword>
<dbReference type="GO" id="GO:0000139">
    <property type="term" value="C:Golgi membrane"/>
    <property type="evidence" value="ECO:0007669"/>
    <property type="project" value="UniProtKB-SubCell"/>
</dbReference>
<evidence type="ECO:0000256" key="6">
    <source>
        <dbReference type="ARBA" id="ARBA00022927"/>
    </source>
</evidence>
<dbReference type="EMBL" id="KZ559551">
    <property type="protein sequence ID" value="PLN80102.1"/>
    <property type="molecule type" value="Genomic_DNA"/>
</dbReference>
<dbReference type="InterPro" id="IPR039650">
    <property type="entry name" value="HdrA-like"/>
</dbReference>
<evidence type="ECO:0000259" key="15">
    <source>
        <dbReference type="Pfam" id="PF06148"/>
    </source>
</evidence>
<sequence length="871" mass="96378">MNSESYPQTGILVEAESFDGCGGWVMDSQFEDVMGSPYLLAHGNGTPVADATTVIAIGNTARYNVWVRAKDWVPSHHPGRFALFVGGKRLPTEFGANDRDWNWELGGQVNLPAGEVTLALHDLTGFCGRCDAIFFTTEETAPPAEVNELSRAWRRRLRGLPEEPVSGGSFDVVVVGGGVAGTAAALTAARLGQRVALIQDRPFLGGNASVEIGLSPRGWTGPLVDEFSARTADGDLLAVRLLEAEPTATVFLEHTVYQTTKTGSRIVSIDARHARSGREIWISAPVFIDGSGTAVLGRLSGAETLYGQESQAEYGESLAPVKGDHMHHGNTVFFRTKMADSPVPFPVVPWATEVSKDYTDLRGQLRRPGRENGPGPVILPPGHVPDPTIKDRLTHFWEYGQWLDPYTQGEHIRDHLLRAIYGTFSNVKTVEPETYANLALDWVAFVPAHGEHHRYKGDYVLTETDIRTHKDFPDAVVQNDGAFCLHYPGDEKYDFRLKHWEWDERDKRPYDIPFRCLYSVNVSNLMMAGKHMSATHVASSNTKFMGNGGHHGIATAVAAFLCRKYDTTPRGFGEPNDSGSDIDDDPSGLPFPEPLSRSSFLAPDFDPAEYLSSLTNRHQSLEDLRQELRELDQLLGRELLDLVNHNYQDFLSLGSALHGGEEKVEQIRVGLLSFQRDVQTIREKVEARHEEMEQLLDEKRRLRGNANFGRALLDYADRVDELEKRLMIGEAVSTSTTAATQRRDADSGSGTDSDDGLDTDSEESADEELLANGAATAPLVSLKRLEHHIQKYVYLTRQSSRLGENHPFFVNQQPRISKINAALLLDLKTALEQASRAGDKQDTKTMAVLRLYNLMGEDASAVSTLKNLKKF</sequence>
<keyword evidence="13" id="KW-0175">Coiled coil</keyword>
<dbReference type="AlphaFoldDB" id="A0A2J5HS17"/>
<feature type="domain" description="Conserved oligomeric Golgi complex subunit 2 N-terminal" evidence="15">
    <location>
        <begin position="594"/>
        <end position="668"/>
    </location>
</feature>
<keyword evidence="7" id="KW-0560">Oxidoreductase</keyword>
<evidence type="ECO:0000256" key="12">
    <source>
        <dbReference type="ARBA" id="ARBA00031344"/>
    </source>
</evidence>
<dbReference type="Proteomes" id="UP000235023">
    <property type="component" value="Unassembled WGS sequence"/>
</dbReference>
<comment type="subcellular location">
    <subcellularLocation>
        <location evidence="1">Golgi apparatus membrane</location>
        <topology evidence="1">Peripheral membrane protein</topology>
    </subcellularLocation>
</comment>
<evidence type="ECO:0000256" key="3">
    <source>
        <dbReference type="ARBA" id="ARBA00022448"/>
    </source>
</evidence>